<dbReference type="AlphaFoldDB" id="A0A9D1NJM6"/>
<evidence type="ECO:0000313" key="6">
    <source>
        <dbReference type="Proteomes" id="UP000886812"/>
    </source>
</evidence>
<dbReference type="Pfam" id="PF08545">
    <property type="entry name" value="ACP_syn_III"/>
    <property type="match status" value="1"/>
</dbReference>
<dbReference type="GO" id="GO:0044550">
    <property type="term" value="P:secondary metabolite biosynthetic process"/>
    <property type="evidence" value="ECO:0007669"/>
    <property type="project" value="TreeGrafter"/>
</dbReference>
<dbReference type="SUPFAM" id="SSF53901">
    <property type="entry name" value="Thiolase-like"/>
    <property type="match status" value="1"/>
</dbReference>
<dbReference type="CDD" id="cd00830">
    <property type="entry name" value="KAS_III"/>
    <property type="match status" value="1"/>
</dbReference>
<accession>A0A9D1NJM6</accession>
<protein>
    <submittedName>
        <fullName evidence="5">Ketoacyl-ACP synthase III</fullName>
    </submittedName>
</protein>
<dbReference type="InterPro" id="IPR013747">
    <property type="entry name" value="ACP_syn_III_C"/>
</dbReference>
<dbReference type="PANTHER" id="PTHR34069:SF2">
    <property type="entry name" value="BETA-KETOACYL-[ACYL-CARRIER-PROTEIN] SYNTHASE III"/>
    <property type="match status" value="1"/>
</dbReference>
<evidence type="ECO:0000256" key="2">
    <source>
        <dbReference type="ARBA" id="ARBA00023315"/>
    </source>
</evidence>
<feature type="domain" description="Beta-ketoacyl-[acyl-carrier-protein] synthase III C-terminal" evidence="3">
    <location>
        <begin position="257"/>
        <end position="344"/>
    </location>
</feature>
<feature type="domain" description="Beta-ketoacyl-[acyl-carrier-protein] synthase III N-terminal" evidence="4">
    <location>
        <begin position="116"/>
        <end position="194"/>
    </location>
</feature>
<dbReference type="PANTHER" id="PTHR34069">
    <property type="entry name" value="3-OXOACYL-[ACYL-CARRIER-PROTEIN] SYNTHASE 3"/>
    <property type="match status" value="1"/>
</dbReference>
<dbReference type="GO" id="GO:0004315">
    <property type="term" value="F:3-oxoacyl-[acyl-carrier-protein] synthase activity"/>
    <property type="evidence" value="ECO:0007669"/>
    <property type="project" value="InterPro"/>
</dbReference>
<reference evidence="5" key="2">
    <citation type="journal article" date="2021" name="PeerJ">
        <title>Extensive microbial diversity within the chicken gut microbiome revealed by metagenomics and culture.</title>
        <authorList>
            <person name="Gilroy R."/>
            <person name="Ravi A."/>
            <person name="Getino M."/>
            <person name="Pursley I."/>
            <person name="Horton D.L."/>
            <person name="Alikhan N.F."/>
            <person name="Baker D."/>
            <person name="Gharbi K."/>
            <person name="Hall N."/>
            <person name="Watson M."/>
            <person name="Adriaenssens E.M."/>
            <person name="Foster-Nyarko E."/>
            <person name="Jarju S."/>
            <person name="Secka A."/>
            <person name="Antonio M."/>
            <person name="Oren A."/>
            <person name="Chaudhuri R.R."/>
            <person name="La Ragione R."/>
            <person name="Hildebrand F."/>
            <person name="Pallen M.J."/>
        </authorList>
    </citation>
    <scope>NUCLEOTIDE SEQUENCE</scope>
    <source>
        <strain evidence="5">10669</strain>
    </source>
</reference>
<evidence type="ECO:0000259" key="3">
    <source>
        <dbReference type="Pfam" id="PF08541"/>
    </source>
</evidence>
<name>A0A9D1NJM6_9BACT</name>
<dbReference type="InterPro" id="IPR016039">
    <property type="entry name" value="Thiolase-like"/>
</dbReference>
<organism evidence="5 6">
    <name type="scientific">Candidatus Spyradosoma merdigallinarum</name>
    <dbReference type="NCBI Taxonomy" id="2840950"/>
    <lineage>
        <taxon>Bacteria</taxon>
        <taxon>Pseudomonadati</taxon>
        <taxon>Verrucomicrobiota</taxon>
        <taxon>Opitutia</taxon>
        <taxon>Opitutia incertae sedis</taxon>
        <taxon>Candidatus Spyradosoma</taxon>
    </lineage>
</organism>
<proteinExistence type="predicted"/>
<dbReference type="GO" id="GO:0006633">
    <property type="term" value="P:fatty acid biosynthetic process"/>
    <property type="evidence" value="ECO:0007669"/>
    <property type="project" value="InterPro"/>
</dbReference>
<sequence length="356" mass="38281">MAFLKSEKIRIAGISAAVPREIERNAELSWFKNDPAAFPPFLENVGVFERRVSRERNICASDLCCAAADNLIEKLGWKREEIHAVIFVSQTADYRLPATACLLQNRLGLPTDCLAFDISLGCSGWINGLCALAALMQSGAGRKALLLAGDTPGTHLHSVFDKSSAPLFGDAGTATALEFSENANPMFFHLATDGSGANAIILPDGGARNPVSENSTKIQDLGPDIQCSPLQTRMNGMDVFAFAVSQAPKSLNALLSHFGLSKESANFLLLHQANRLINEKIRKKLGFRPENCPSNLKNFGNTSCASIPLLAVCERDSAQWEKGERSILACGFGVGLSVASAYFELDAPVIPPLTEI</sequence>
<keyword evidence="1" id="KW-0808">Transferase</keyword>
<dbReference type="Proteomes" id="UP000886812">
    <property type="component" value="Unassembled WGS sequence"/>
</dbReference>
<evidence type="ECO:0000313" key="5">
    <source>
        <dbReference type="EMBL" id="HIV04115.1"/>
    </source>
</evidence>
<dbReference type="EMBL" id="DVOG01000078">
    <property type="protein sequence ID" value="HIV04115.1"/>
    <property type="molecule type" value="Genomic_DNA"/>
</dbReference>
<evidence type="ECO:0000256" key="1">
    <source>
        <dbReference type="ARBA" id="ARBA00022679"/>
    </source>
</evidence>
<evidence type="ECO:0000259" key="4">
    <source>
        <dbReference type="Pfam" id="PF08545"/>
    </source>
</evidence>
<dbReference type="Pfam" id="PF08541">
    <property type="entry name" value="ACP_syn_III_C"/>
    <property type="match status" value="1"/>
</dbReference>
<reference evidence="5" key="1">
    <citation type="submission" date="2020-10" db="EMBL/GenBank/DDBJ databases">
        <authorList>
            <person name="Gilroy R."/>
        </authorList>
    </citation>
    <scope>NUCLEOTIDE SEQUENCE</scope>
    <source>
        <strain evidence="5">10669</strain>
    </source>
</reference>
<gene>
    <name evidence="5" type="ORF">IAC75_03055</name>
</gene>
<dbReference type="InterPro" id="IPR013751">
    <property type="entry name" value="ACP_syn_III_N"/>
</dbReference>
<comment type="caution">
    <text evidence="5">The sequence shown here is derived from an EMBL/GenBank/DDBJ whole genome shotgun (WGS) entry which is preliminary data.</text>
</comment>
<dbReference type="Gene3D" id="3.40.47.10">
    <property type="match status" value="1"/>
</dbReference>
<keyword evidence="2" id="KW-0012">Acyltransferase</keyword>